<dbReference type="Proteomes" id="UP000588647">
    <property type="component" value="Unassembled WGS sequence"/>
</dbReference>
<name>A0A7W6MS29_9HYPH</name>
<evidence type="ECO:0000313" key="1">
    <source>
        <dbReference type="EMBL" id="MBB4005687.1"/>
    </source>
</evidence>
<evidence type="ECO:0000313" key="2">
    <source>
        <dbReference type="Proteomes" id="UP000588647"/>
    </source>
</evidence>
<organism evidence="1 2">
    <name type="scientific">Aurantimonas endophytica</name>
    <dbReference type="NCBI Taxonomy" id="1522175"/>
    <lineage>
        <taxon>Bacteria</taxon>
        <taxon>Pseudomonadati</taxon>
        <taxon>Pseudomonadota</taxon>
        <taxon>Alphaproteobacteria</taxon>
        <taxon>Hyphomicrobiales</taxon>
        <taxon>Aurantimonadaceae</taxon>
        <taxon>Aurantimonas</taxon>
    </lineage>
</organism>
<sequence length="103" mass="10135">MGDMTDRSKRAATTLLVMAGAALLGGCGVKNMPVAPASDGTSAVVAEGEDGRGNSIIGSGSGASTVSSQRISAIQNDNIVSAAEVTRNPASAGSSFILDPLLN</sequence>
<accession>A0A7W6MS29</accession>
<gene>
    <name evidence="1" type="ORF">GGR03_004789</name>
</gene>
<reference evidence="1 2" key="1">
    <citation type="submission" date="2020-08" db="EMBL/GenBank/DDBJ databases">
        <title>Genomic Encyclopedia of Type Strains, Phase IV (KMG-IV): sequencing the most valuable type-strain genomes for metagenomic binning, comparative biology and taxonomic classification.</title>
        <authorList>
            <person name="Goeker M."/>
        </authorList>
    </citation>
    <scope>NUCLEOTIDE SEQUENCE [LARGE SCALE GENOMIC DNA]</scope>
    <source>
        <strain evidence="1 2">DSM 103570</strain>
    </source>
</reference>
<keyword evidence="2" id="KW-1185">Reference proteome</keyword>
<evidence type="ECO:0008006" key="3">
    <source>
        <dbReference type="Google" id="ProtNLM"/>
    </source>
</evidence>
<comment type="caution">
    <text evidence="1">The sequence shown here is derived from an EMBL/GenBank/DDBJ whole genome shotgun (WGS) entry which is preliminary data.</text>
</comment>
<dbReference type="AlphaFoldDB" id="A0A7W6MS29"/>
<proteinExistence type="predicted"/>
<dbReference type="PROSITE" id="PS51257">
    <property type="entry name" value="PROKAR_LIPOPROTEIN"/>
    <property type="match status" value="1"/>
</dbReference>
<dbReference type="EMBL" id="JACIEM010000007">
    <property type="protein sequence ID" value="MBB4005687.1"/>
    <property type="molecule type" value="Genomic_DNA"/>
</dbReference>
<protein>
    <recommendedName>
        <fullName evidence="3">Lipoprotein</fullName>
    </recommendedName>
</protein>
<dbReference type="RefSeq" id="WP_183211267.1">
    <property type="nucleotide sequence ID" value="NZ_JAAAMM010000007.1"/>
</dbReference>